<proteinExistence type="predicted"/>
<dbReference type="Proteomes" id="UP000829817">
    <property type="component" value="Chromosome"/>
</dbReference>
<organism evidence="1 2">
    <name type="scientific">Uruburuella testudinis</name>
    <dbReference type="NCBI Taxonomy" id="1282863"/>
    <lineage>
        <taxon>Bacteria</taxon>
        <taxon>Pseudomonadati</taxon>
        <taxon>Pseudomonadota</taxon>
        <taxon>Betaproteobacteria</taxon>
        <taxon>Neisseriales</taxon>
        <taxon>Neisseriaceae</taxon>
        <taxon>Uruburuella</taxon>
    </lineage>
</organism>
<dbReference type="EMBL" id="CP091508">
    <property type="protein sequence ID" value="UOO81742.1"/>
    <property type="molecule type" value="Genomic_DNA"/>
</dbReference>
<evidence type="ECO:0000313" key="2">
    <source>
        <dbReference type="Proteomes" id="UP000829817"/>
    </source>
</evidence>
<name>A0ABY4DT25_9NEIS</name>
<keyword evidence="2" id="KW-1185">Reference proteome</keyword>
<sequence length="382" mass="44582">MEFLNIQLSSITLDSQLNTLRIPPRKEEEQQSNYKELFDYSTLFSDIYRTETSIELLGPPLMNLKSILQNNGGLFINGRDYTHLAKFTDNYRIGKTIIPDIRDAKEIQIHFENEIFTRKIQPNHYDFFKDHNVLVTQQKDNPLEWISYWVRFHVKFHEVDSILLYDNNSISYTTSQLEGLLSSIEGLKKVCVIKWPIPFGPTGGPKSVWDSDFGQHQAWEHALTRFLFQANCAIIGDIDELPAHEDNSSIPSILSAIDEPVLSYKRRQIIEVASCDEYFNLPRLHCYSHLYEKDKSVIAPKYSINPKKIARNSHLLVHQVIGNKVNHSDKIISRHFGNLRMDWRNNNYVPIKLKTIDMFSNELLEDNFIRDCFSQINTSWLK</sequence>
<gene>
    <name evidence="1" type="ORF">LVJ83_12620</name>
</gene>
<evidence type="ECO:0000313" key="1">
    <source>
        <dbReference type="EMBL" id="UOO81742.1"/>
    </source>
</evidence>
<accession>A0ABY4DT25</accession>
<evidence type="ECO:0008006" key="3">
    <source>
        <dbReference type="Google" id="ProtNLM"/>
    </source>
</evidence>
<dbReference type="RefSeq" id="WP_244785011.1">
    <property type="nucleotide sequence ID" value="NZ_CP091508.1"/>
</dbReference>
<protein>
    <recommendedName>
        <fullName evidence="3">Glycosyltransferase family 92 protein</fullName>
    </recommendedName>
</protein>
<reference evidence="1 2" key="1">
    <citation type="journal article" date="2022" name="Res Sq">
        <title>Evolution of multicellular longitudinally dividing oral cavity symbionts (Neisseriaceae).</title>
        <authorList>
            <person name="Nyongesa S."/>
            <person name="Weber P."/>
            <person name="Bernet E."/>
            <person name="Pullido F."/>
            <person name="Nieckarz M."/>
            <person name="Delaby M."/>
            <person name="Nieves C."/>
            <person name="Viehboeck T."/>
            <person name="Krause N."/>
            <person name="Rivera-Millot A."/>
            <person name="Nakamura A."/>
            <person name="Vischer N."/>
            <person name="VanNieuwenhze M."/>
            <person name="Brun Y."/>
            <person name="Cava F."/>
            <person name="Bulgheresi S."/>
            <person name="Veyrier F."/>
        </authorList>
    </citation>
    <scope>NUCLEOTIDE SEQUENCE [LARGE SCALE GENOMIC DNA]</scope>
    <source>
        <strain evidence="1 2">CCUG 63373m</strain>
    </source>
</reference>